<evidence type="ECO:0000256" key="2">
    <source>
        <dbReference type="ARBA" id="ARBA00022475"/>
    </source>
</evidence>
<name>A0ABX5EM49_9BACL</name>
<evidence type="ECO:0000256" key="4">
    <source>
        <dbReference type="ARBA" id="ARBA00022989"/>
    </source>
</evidence>
<keyword evidence="2" id="KW-1003">Cell membrane</keyword>
<comment type="caution">
    <text evidence="7">The sequence shown here is derived from an EMBL/GenBank/DDBJ whole genome shotgun (WGS) entry which is preliminary data.</text>
</comment>
<protein>
    <submittedName>
        <fullName evidence="7">Amino acid/polyamine/organocation transporter (APC superfamily)</fullName>
    </submittedName>
</protein>
<feature type="transmembrane region" description="Helical" evidence="6">
    <location>
        <begin position="343"/>
        <end position="365"/>
    </location>
</feature>
<evidence type="ECO:0000256" key="5">
    <source>
        <dbReference type="ARBA" id="ARBA00023136"/>
    </source>
</evidence>
<feature type="transmembrane region" description="Helical" evidence="6">
    <location>
        <begin position="317"/>
        <end position="337"/>
    </location>
</feature>
<dbReference type="InterPro" id="IPR002293">
    <property type="entry name" value="AA/rel_permease1"/>
</dbReference>
<feature type="transmembrane region" description="Helical" evidence="6">
    <location>
        <begin position="12"/>
        <end position="33"/>
    </location>
</feature>
<evidence type="ECO:0000313" key="7">
    <source>
        <dbReference type="EMBL" id="PRZ11786.1"/>
    </source>
</evidence>
<comment type="subcellular location">
    <subcellularLocation>
        <location evidence="1">Cell membrane</location>
        <topology evidence="1">Multi-pass membrane protein</topology>
    </subcellularLocation>
</comment>
<feature type="transmembrane region" description="Helical" evidence="6">
    <location>
        <begin position="39"/>
        <end position="59"/>
    </location>
</feature>
<organism evidence="7 8">
    <name type="scientific">Laceyella sediminis</name>
    <dbReference type="NCBI Taxonomy" id="573074"/>
    <lineage>
        <taxon>Bacteria</taxon>
        <taxon>Bacillati</taxon>
        <taxon>Bacillota</taxon>
        <taxon>Bacilli</taxon>
        <taxon>Bacillales</taxon>
        <taxon>Thermoactinomycetaceae</taxon>
        <taxon>Laceyella</taxon>
    </lineage>
</organism>
<dbReference type="Pfam" id="PF13520">
    <property type="entry name" value="AA_permease_2"/>
    <property type="match status" value="1"/>
</dbReference>
<keyword evidence="3 6" id="KW-0812">Transmembrane</keyword>
<dbReference type="Gene3D" id="1.20.1740.10">
    <property type="entry name" value="Amino acid/polyamine transporter I"/>
    <property type="match status" value="1"/>
</dbReference>
<feature type="transmembrane region" description="Helical" evidence="6">
    <location>
        <begin position="84"/>
        <end position="108"/>
    </location>
</feature>
<gene>
    <name evidence="7" type="ORF">CLV36_1226</name>
</gene>
<dbReference type="EMBL" id="PVTZ01000022">
    <property type="protein sequence ID" value="PRZ11786.1"/>
    <property type="molecule type" value="Genomic_DNA"/>
</dbReference>
<accession>A0ABX5EM49</accession>
<keyword evidence="8" id="KW-1185">Reference proteome</keyword>
<dbReference type="PANTHER" id="PTHR42770">
    <property type="entry name" value="AMINO ACID TRANSPORTER-RELATED"/>
    <property type="match status" value="1"/>
</dbReference>
<dbReference type="Proteomes" id="UP000238836">
    <property type="component" value="Unassembled WGS sequence"/>
</dbReference>
<feature type="transmembrane region" description="Helical" evidence="6">
    <location>
        <begin position="377"/>
        <end position="406"/>
    </location>
</feature>
<sequence>MNRSINLPEAIALYITAILGSGILFLSASTATVAGPASILSWMIMILFSFPLAYTFAALSRSYPDAGGAATFARMAFGEHAGNLVGWFYFLTAAVGQIIVSLTGASYIGAAFDLSAIEIALIACFILFIGGLSNHFGIRISGKLSLVLSILLLILLCIAVAVTLPYVRWDHFQPFAPKGWYPVGTAVIMIFWSFFGWEAICSLADRFKHPEKDLVRSALISAMVIGIVFLLLSFITIGSGTYGNLESDSSPIGVMINRALGFGAQLITAILALIICTGTVNAFVASLTQLGYALSRDQALPSWFYYLNPRTKTPTRVVWLVVIFAGGGVILTTFLKVHFTQLLFIPNSLGMSVYILSMVAALKLYNRRTKPWISGLISLIVLGLSVPFLGLHILVPAVVSGMYFLYNKATRKQKILNRNNT</sequence>
<feature type="transmembrane region" description="Helical" evidence="6">
    <location>
        <begin position="144"/>
        <end position="167"/>
    </location>
</feature>
<evidence type="ECO:0000256" key="6">
    <source>
        <dbReference type="SAM" id="Phobius"/>
    </source>
</evidence>
<evidence type="ECO:0000256" key="1">
    <source>
        <dbReference type="ARBA" id="ARBA00004651"/>
    </source>
</evidence>
<reference evidence="7 8" key="1">
    <citation type="submission" date="2018-03" db="EMBL/GenBank/DDBJ databases">
        <title>Genomic Encyclopedia of Archaeal and Bacterial Type Strains, Phase II (KMG-II): from individual species to whole genera.</title>
        <authorList>
            <person name="Goeker M."/>
        </authorList>
    </citation>
    <scope>NUCLEOTIDE SEQUENCE [LARGE SCALE GENOMIC DNA]</scope>
    <source>
        <strain evidence="7 8">RHA1</strain>
    </source>
</reference>
<feature type="transmembrane region" description="Helical" evidence="6">
    <location>
        <begin position="262"/>
        <end position="287"/>
    </location>
</feature>
<dbReference type="InterPro" id="IPR050367">
    <property type="entry name" value="APC_superfamily"/>
</dbReference>
<keyword evidence="4 6" id="KW-1133">Transmembrane helix</keyword>
<keyword evidence="5 6" id="KW-0472">Membrane</keyword>
<dbReference type="PIRSF" id="PIRSF006060">
    <property type="entry name" value="AA_transporter"/>
    <property type="match status" value="1"/>
</dbReference>
<feature type="transmembrane region" description="Helical" evidence="6">
    <location>
        <begin position="218"/>
        <end position="242"/>
    </location>
</feature>
<feature type="transmembrane region" description="Helical" evidence="6">
    <location>
        <begin position="179"/>
        <end position="197"/>
    </location>
</feature>
<dbReference type="PANTHER" id="PTHR42770:SF13">
    <property type="entry name" value="L-METHIONINE_BRANCHED-CHAIN AMINO ACID EXPORTER YJEH"/>
    <property type="match status" value="1"/>
</dbReference>
<proteinExistence type="predicted"/>
<evidence type="ECO:0000256" key="3">
    <source>
        <dbReference type="ARBA" id="ARBA00022692"/>
    </source>
</evidence>
<feature type="transmembrane region" description="Helical" evidence="6">
    <location>
        <begin position="114"/>
        <end position="132"/>
    </location>
</feature>
<dbReference type="RefSeq" id="WP_106343361.1">
    <property type="nucleotide sequence ID" value="NZ_PVTZ01000022.1"/>
</dbReference>
<evidence type="ECO:0000313" key="8">
    <source>
        <dbReference type="Proteomes" id="UP000238836"/>
    </source>
</evidence>